<reference evidence="1" key="1">
    <citation type="submission" date="2011-11" db="EMBL/GenBank/DDBJ databases">
        <title>Decoding the brain transcriptome of the Eastern honeybee (Apis cerana) based on pyrosequencing.</title>
        <authorList>
            <person name="Sun L."/>
            <person name="Zheng H."/>
            <person name="Wang Y."/>
            <person name="Xie X."/>
            <person name="Zhu Y."/>
            <person name="Gu W."/>
            <person name="Wang S."/>
        </authorList>
    </citation>
    <scope>NUCLEOTIDE SEQUENCE</scope>
    <source>
        <tissue evidence="1">Brain</tissue>
    </source>
</reference>
<protein>
    <submittedName>
        <fullName evidence="1">Hemolectin</fullName>
    </submittedName>
</protein>
<dbReference type="AlphaFoldDB" id="V9IJS0"/>
<evidence type="ECO:0000313" key="1">
    <source>
        <dbReference type="EMBL" id="AEY61383.1"/>
    </source>
</evidence>
<proteinExistence type="evidence at transcript level"/>
<gene>
    <name evidence="1" type="ORF">ACCB12128</name>
</gene>
<sequence>MTPMIINGTEKDCCAKYLCIPKTVTTMMPFCIEPQIPECGYGQIIKAFVDSDGCKKFICECVPSSECPILNEISLEVDQLQPGLYK</sequence>
<dbReference type="EMBL" id="JR050907">
    <property type="protein sequence ID" value="AEY61383.1"/>
    <property type="molecule type" value="mRNA"/>
</dbReference>
<accession>V9IJS0</accession>
<name>V9IJS0_APICE</name>
<organism evidence="1">
    <name type="scientific">Apis cerana</name>
    <name type="common">Indian honeybee</name>
    <dbReference type="NCBI Taxonomy" id="7461"/>
    <lineage>
        <taxon>Eukaryota</taxon>
        <taxon>Metazoa</taxon>
        <taxon>Ecdysozoa</taxon>
        <taxon>Arthropoda</taxon>
        <taxon>Hexapoda</taxon>
        <taxon>Insecta</taxon>
        <taxon>Pterygota</taxon>
        <taxon>Neoptera</taxon>
        <taxon>Endopterygota</taxon>
        <taxon>Hymenoptera</taxon>
        <taxon>Apocrita</taxon>
        <taxon>Aculeata</taxon>
        <taxon>Apoidea</taxon>
        <taxon>Anthophila</taxon>
        <taxon>Apidae</taxon>
        <taxon>Apis</taxon>
    </lineage>
</organism>